<organism evidence="1 2">
    <name type="scientific">Flavobacterium collinsii</name>
    <dbReference type="NCBI Taxonomy" id="1114861"/>
    <lineage>
        <taxon>Bacteria</taxon>
        <taxon>Pseudomonadati</taxon>
        <taxon>Bacteroidota</taxon>
        <taxon>Flavobacteriia</taxon>
        <taxon>Flavobacteriales</taxon>
        <taxon>Flavobacteriaceae</taxon>
        <taxon>Flavobacterium</taxon>
    </lineage>
</organism>
<proteinExistence type="predicted"/>
<evidence type="ECO:0000313" key="1">
    <source>
        <dbReference type="EMBL" id="CAI2765987.1"/>
    </source>
</evidence>
<dbReference type="RefSeq" id="WP_263362269.1">
    <property type="nucleotide sequence ID" value="NZ_OX336425.1"/>
</dbReference>
<dbReference type="AlphaFoldDB" id="A0A9W4X287"/>
<dbReference type="Proteomes" id="UP001152749">
    <property type="component" value="Chromosome"/>
</dbReference>
<accession>A0A9W4X287</accession>
<protein>
    <submittedName>
        <fullName evidence="1">Uncharacterized protein</fullName>
    </submittedName>
</protein>
<reference evidence="1" key="1">
    <citation type="submission" date="2022-09" db="EMBL/GenBank/DDBJ databases">
        <authorList>
            <person name="Duchaud E."/>
        </authorList>
    </citation>
    <scope>NUCLEOTIDE SEQUENCE</scope>
    <source>
        <strain evidence="1">TRV642</strain>
    </source>
</reference>
<name>A0A9W4X287_9FLAO</name>
<gene>
    <name evidence="1" type="ORF">TRV642_0963</name>
</gene>
<dbReference type="EMBL" id="OX336425">
    <property type="protein sequence ID" value="CAI2765987.1"/>
    <property type="molecule type" value="Genomic_DNA"/>
</dbReference>
<evidence type="ECO:0000313" key="2">
    <source>
        <dbReference type="Proteomes" id="UP001152749"/>
    </source>
</evidence>
<dbReference type="KEGG" id="fcs:TRV642_0963"/>
<sequence length="142" mass="16860">MAKFVIHKRGFFYTDEAFELAEGELGSIVGTFNNLDEAKIEKLKQDIISIEYFGGMNVVDFFFYNDNYDEIYEKFEVFFRSEFNLEIEDKYCFDFPDAISFEQAEKIYEILNITFHDIVEYDDDVVLNPDDFNLEESELGEF</sequence>